<feature type="region of interest" description="Disordered" evidence="1">
    <location>
        <begin position="1"/>
        <end position="34"/>
    </location>
</feature>
<name>A0A2R6NY40_9APHY</name>
<proteinExistence type="predicted"/>
<feature type="transmembrane region" description="Helical" evidence="2">
    <location>
        <begin position="36"/>
        <end position="56"/>
    </location>
</feature>
<keyword evidence="2" id="KW-1133">Transmembrane helix</keyword>
<keyword evidence="2" id="KW-0812">Transmembrane</keyword>
<keyword evidence="5" id="KW-1185">Reference proteome</keyword>
<sequence>MSNLKQRRMEPKNMKEETERVQDAPASDSDSGSSSYLGFIPWIIAAIILAGLSFLWTNYQYPAGISSSAVTTLPESYAVCTEPGKIYTVDEDKPNVECMLVSKGKIMTTGTYDEVHGHWDEYQNELIKKFYGNEPKAKKRLNVFRTPSESIVIPGLSDAHAHLISYGFKMQLQLDLARSLDEILDILESYVLKHPEINVDPSRWIEGMGWDQTRWTNWSGEFPTAAHLASREALVGRPISLSRVDGHALWVSERVLELAQKQLPDGKWPTDGEVEGGEIKRDTDGKPNGVFVDNAMSLVHSPPWTPERMDTYLETAMEDALKVGLTSVHDAQATAEFIETFQRAAEEGRLPVRVYAMGNSENATYWGGLIPRLDDYEDRLNIKSIKLFTDGALGSWGAALLEPYSDKPDTTGIMRGSPEALEDMVEKFWADGWGVNIHCIGDRANKVVLDILERVMTKESKKTGEDTKAVADRRRPRIEHAQIMRLEDLERAGRLGSECITLPM</sequence>
<comment type="caution">
    <text evidence="4">The sequence shown here is derived from an EMBL/GenBank/DDBJ whole genome shotgun (WGS) entry which is preliminary data.</text>
</comment>
<feature type="compositionally biased region" description="Basic and acidic residues" evidence="1">
    <location>
        <begin position="7"/>
        <end position="22"/>
    </location>
</feature>
<dbReference type="Gene3D" id="3.10.310.70">
    <property type="match status" value="1"/>
</dbReference>
<accession>A0A2R6NY40</accession>
<evidence type="ECO:0000256" key="2">
    <source>
        <dbReference type="SAM" id="Phobius"/>
    </source>
</evidence>
<keyword evidence="2" id="KW-0472">Membrane</keyword>
<dbReference type="EMBL" id="MLYV02000681">
    <property type="protein sequence ID" value="PSR79832.1"/>
    <property type="molecule type" value="Genomic_DNA"/>
</dbReference>
<dbReference type="Pfam" id="PF07969">
    <property type="entry name" value="Amidohydro_3"/>
    <property type="match status" value="1"/>
</dbReference>
<gene>
    <name evidence="4" type="ORF">PHLCEN_2v6878</name>
</gene>
<dbReference type="OrthoDB" id="3501663at2759"/>
<reference evidence="4 5" key="1">
    <citation type="submission" date="2018-02" db="EMBL/GenBank/DDBJ databases">
        <title>Genome sequence of the basidiomycete white-rot fungus Phlebia centrifuga.</title>
        <authorList>
            <person name="Granchi Z."/>
            <person name="Peng M."/>
            <person name="de Vries R.P."/>
            <person name="Hilden K."/>
            <person name="Makela M.R."/>
            <person name="Grigoriev I."/>
            <person name="Riley R."/>
        </authorList>
    </citation>
    <scope>NUCLEOTIDE SEQUENCE [LARGE SCALE GENOMIC DNA]</scope>
    <source>
        <strain evidence="4 5">FBCC195</strain>
    </source>
</reference>
<dbReference type="InterPro" id="IPR011059">
    <property type="entry name" value="Metal-dep_hydrolase_composite"/>
</dbReference>
<organism evidence="4 5">
    <name type="scientific">Hermanssonia centrifuga</name>
    <dbReference type="NCBI Taxonomy" id="98765"/>
    <lineage>
        <taxon>Eukaryota</taxon>
        <taxon>Fungi</taxon>
        <taxon>Dikarya</taxon>
        <taxon>Basidiomycota</taxon>
        <taxon>Agaricomycotina</taxon>
        <taxon>Agaricomycetes</taxon>
        <taxon>Polyporales</taxon>
        <taxon>Meruliaceae</taxon>
        <taxon>Hermanssonia</taxon>
    </lineage>
</organism>
<dbReference type="AlphaFoldDB" id="A0A2R6NY40"/>
<protein>
    <recommendedName>
        <fullName evidence="3">Amidohydrolase 3 domain-containing protein</fullName>
    </recommendedName>
</protein>
<dbReference type="InterPro" id="IPR013108">
    <property type="entry name" value="Amidohydro_3"/>
</dbReference>
<dbReference type="GO" id="GO:0016810">
    <property type="term" value="F:hydrolase activity, acting on carbon-nitrogen (but not peptide) bonds"/>
    <property type="evidence" value="ECO:0007669"/>
    <property type="project" value="InterPro"/>
</dbReference>
<feature type="domain" description="Amidohydrolase 3" evidence="3">
    <location>
        <begin position="151"/>
        <end position="496"/>
    </location>
</feature>
<dbReference type="PANTHER" id="PTHR22642">
    <property type="entry name" value="IMIDAZOLONEPROPIONASE"/>
    <property type="match status" value="1"/>
</dbReference>
<dbReference type="PANTHER" id="PTHR22642:SF2">
    <property type="entry name" value="PROTEIN LONG AFTER FAR-RED 3"/>
    <property type="match status" value="1"/>
</dbReference>
<dbReference type="Gene3D" id="2.30.40.10">
    <property type="entry name" value="Urease, subunit C, domain 1"/>
    <property type="match status" value="1"/>
</dbReference>
<evidence type="ECO:0000259" key="3">
    <source>
        <dbReference type="Pfam" id="PF07969"/>
    </source>
</evidence>
<dbReference type="InterPro" id="IPR032466">
    <property type="entry name" value="Metal_Hydrolase"/>
</dbReference>
<dbReference type="Gene3D" id="3.20.20.140">
    <property type="entry name" value="Metal-dependent hydrolases"/>
    <property type="match status" value="1"/>
</dbReference>
<evidence type="ECO:0000313" key="4">
    <source>
        <dbReference type="EMBL" id="PSR79832.1"/>
    </source>
</evidence>
<evidence type="ECO:0000313" key="5">
    <source>
        <dbReference type="Proteomes" id="UP000186601"/>
    </source>
</evidence>
<dbReference type="Proteomes" id="UP000186601">
    <property type="component" value="Unassembled WGS sequence"/>
</dbReference>
<dbReference type="STRING" id="98765.A0A2R6NY40"/>
<evidence type="ECO:0000256" key="1">
    <source>
        <dbReference type="SAM" id="MobiDB-lite"/>
    </source>
</evidence>
<dbReference type="SUPFAM" id="SSF51556">
    <property type="entry name" value="Metallo-dependent hydrolases"/>
    <property type="match status" value="1"/>
</dbReference>